<evidence type="ECO:0000313" key="3">
    <source>
        <dbReference type="EMBL" id="ABC36250.1"/>
    </source>
</evidence>
<dbReference type="Gene3D" id="3.50.50.60">
    <property type="entry name" value="FAD/NAD(P)-binding domain"/>
    <property type="match status" value="1"/>
</dbReference>
<name>Q2T6W0_BURTA</name>
<dbReference type="Pfam" id="PF01266">
    <property type="entry name" value="DAO"/>
    <property type="match status" value="1"/>
</dbReference>
<feature type="domain" description="FAD dependent oxidoreductase" evidence="2">
    <location>
        <begin position="55"/>
        <end position="406"/>
    </location>
</feature>
<evidence type="ECO:0000259" key="2">
    <source>
        <dbReference type="Pfam" id="PF01266"/>
    </source>
</evidence>
<dbReference type="PANTHER" id="PTHR13847">
    <property type="entry name" value="SARCOSINE DEHYDROGENASE-RELATED"/>
    <property type="match status" value="1"/>
</dbReference>
<dbReference type="EMBL" id="CP000085">
    <property type="protein sequence ID" value="ABC36250.1"/>
    <property type="molecule type" value="Genomic_DNA"/>
</dbReference>
<dbReference type="AlphaFoldDB" id="Q2T6W0"/>
<dbReference type="Proteomes" id="UP000001930">
    <property type="component" value="Chromosome II"/>
</dbReference>
<dbReference type="Gene3D" id="3.30.9.10">
    <property type="entry name" value="D-Amino Acid Oxidase, subunit A, domain 2"/>
    <property type="match status" value="1"/>
</dbReference>
<dbReference type="PANTHER" id="PTHR13847:SF281">
    <property type="entry name" value="FAD DEPENDENT OXIDOREDUCTASE DOMAIN-CONTAINING PROTEIN"/>
    <property type="match status" value="1"/>
</dbReference>
<evidence type="ECO:0000313" key="4">
    <source>
        <dbReference type="Proteomes" id="UP000001930"/>
    </source>
</evidence>
<keyword evidence="1" id="KW-0560">Oxidoreductase</keyword>
<protein>
    <submittedName>
        <fullName evidence="3">Oxidoreductase, FAD-binding</fullName>
    </submittedName>
</protein>
<accession>Q2T6W0</accession>
<dbReference type="InterPro" id="IPR036188">
    <property type="entry name" value="FAD/NAD-bd_sf"/>
</dbReference>
<dbReference type="PRINTS" id="PR00420">
    <property type="entry name" value="RNGMNOXGNASE"/>
</dbReference>
<proteinExistence type="predicted"/>
<evidence type="ECO:0000256" key="1">
    <source>
        <dbReference type="ARBA" id="ARBA00023002"/>
    </source>
</evidence>
<dbReference type="SUPFAM" id="SSF51905">
    <property type="entry name" value="FAD/NAD(P)-binding domain"/>
    <property type="match status" value="1"/>
</dbReference>
<dbReference type="GO" id="GO:0016491">
    <property type="term" value="F:oxidoreductase activity"/>
    <property type="evidence" value="ECO:0007669"/>
    <property type="project" value="UniProtKB-KW"/>
</dbReference>
<reference evidence="3 4" key="1">
    <citation type="journal article" date="2005" name="BMC Genomics">
        <title>Bacterial genome adaptation to niches: divergence of the potential virulence genes in three Burkholderia species of different survival strategies.</title>
        <authorList>
            <person name="Kim H.S."/>
            <person name="Schell M.A."/>
            <person name="Yu Y."/>
            <person name="Ulrich R.L."/>
            <person name="Sarria S.H."/>
            <person name="Nierman W.C."/>
            <person name="DeShazer D."/>
        </authorList>
    </citation>
    <scope>NUCLEOTIDE SEQUENCE [LARGE SCALE GENOMIC DNA]</scope>
    <source>
        <strain evidence="4">ATCC 700388 / DSM 13276 / CCUG 48851 / CIP 106301 / E264</strain>
    </source>
</reference>
<dbReference type="GO" id="GO:0005737">
    <property type="term" value="C:cytoplasm"/>
    <property type="evidence" value="ECO:0007669"/>
    <property type="project" value="TreeGrafter"/>
</dbReference>
<organism evidence="3 4">
    <name type="scientific">Burkholderia thailandensis (strain ATCC 700388 / DSM 13276 / CCUG 48851 / CIP 106301 / E264)</name>
    <dbReference type="NCBI Taxonomy" id="271848"/>
    <lineage>
        <taxon>Bacteria</taxon>
        <taxon>Pseudomonadati</taxon>
        <taxon>Pseudomonadota</taxon>
        <taxon>Betaproteobacteria</taxon>
        <taxon>Burkholderiales</taxon>
        <taxon>Burkholderiaceae</taxon>
        <taxon>Burkholderia</taxon>
        <taxon>pseudomallei group</taxon>
    </lineage>
</organism>
<dbReference type="HOGENOM" id="CLU_007884_3_0_4"/>
<gene>
    <name evidence="3" type="ordered locus">BTH_II0892</name>
</gene>
<keyword evidence="4" id="KW-1185">Reference proteome</keyword>
<dbReference type="InterPro" id="IPR006076">
    <property type="entry name" value="FAD-dep_OxRdtase"/>
</dbReference>
<sequence>MQTLLHHAHDNRYDSQYIRPRPATNGPNDNRMQNYYEATVTRTPYPALAERIDVDVCIVGGGLAGLSTALGLVERGVRDIALLDAQTVGFGASGRNGGFVFGGYSLDNADLLRTLGPTSARALYRLTIDAVDLIRVRAARYGIDCDLVDGGVILANWFDDPARLREPRKLMKEAFGVDWEPLDERELRTRLKTDRYHGGLFERNAFHFHPLKYALGVAAAVARSGARIHEHSAARAIRRDGAGFVVATDGGSVRARRVVFAGGGYARGVYPRIERAVLPIATYVIATEPLGARLTDAIACESAAYDTRFAFDYYRPLADTRILWGGRISVLERGPDAIARLLRRDLLRVYPQLRDVAVQFAWGGLMSYARHKMPLIGRDADGVWHAVGFGGHGMAPTTVAGEALAAALAEGRPVPDEFARFGLVRTFGLAGLAAAQLTYSAYEARDALAARRRARPGKPVF</sequence>
<dbReference type="KEGG" id="bte:BTH_II0892"/>